<dbReference type="EMBL" id="CP029287">
    <property type="protein sequence ID" value="AWR98532.1"/>
    <property type="molecule type" value="Genomic_DNA"/>
</dbReference>
<evidence type="ECO:0000313" key="1">
    <source>
        <dbReference type="EMBL" id="AWR98532.1"/>
    </source>
</evidence>
<dbReference type="AlphaFoldDB" id="A0A2U9IR76"/>
<dbReference type="GeneID" id="36833898"/>
<protein>
    <recommendedName>
        <fullName evidence="3">DUF4143 domain-containing protein</fullName>
    </recommendedName>
</protein>
<accession>A0A2U9IR76</accession>
<name>A0A2U9IR76_9CREN</name>
<dbReference type="PANTHER" id="PTHR33295:SF19">
    <property type="entry name" value="ARCHAEAL ATPASE"/>
    <property type="match status" value="1"/>
</dbReference>
<sequence>MENAVFLKLARDNQLKGLYYIKGKDFEVDFYDEVNSRLIQVTRASDKVDEREIRGIVKAESLVQAKELLIVTYDVEGVERREGREIRMIPIYKFLLMG</sequence>
<dbReference type="Proteomes" id="UP000247586">
    <property type="component" value="Chromosome"/>
</dbReference>
<gene>
    <name evidence="1" type="ORF">DFR87_01110</name>
</gene>
<dbReference type="RefSeq" id="WP_110368730.1">
    <property type="nucleotide sequence ID" value="NZ_CP029287.2"/>
</dbReference>
<evidence type="ECO:0000313" key="2">
    <source>
        <dbReference type="Proteomes" id="UP000247586"/>
    </source>
</evidence>
<dbReference type="STRING" id="1293036.GCA_001315825_02584"/>
<dbReference type="KEGG" id="mhk:DFR87_01110"/>
<organism evidence="1 2">
    <name type="scientific">Metallosphaera hakonensis JCM 8857 = DSM 7519</name>
    <dbReference type="NCBI Taxonomy" id="1293036"/>
    <lineage>
        <taxon>Archaea</taxon>
        <taxon>Thermoproteota</taxon>
        <taxon>Thermoprotei</taxon>
        <taxon>Sulfolobales</taxon>
        <taxon>Sulfolobaceae</taxon>
        <taxon>Metallosphaera</taxon>
    </lineage>
</organism>
<reference evidence="2" key="2">
    <citation type="submission" date="2020-03" db="EMBL/GenBank/DDBJ databases">
        <title>Complete Genome Sequences of Extremely Thermoacidophilic, Metal-Mobilizing Type-Strain Members of the Archaeal Family Sulfolobaceae: Acidianus brierleyi DSM-1651T, Acidianus sulfidivorans DSM-18786T, Metallosphaera hakonensis DSM-7519T, and Metallosphaera prunae DSM-10039T.</title>
        <authorList>
            <person name="Counts J.A."/>
            <person name="Kelly R.M."/>
        </authorList>
    </citation>
    <scope>NUCLEOTIDE SEQUENCE [LARGE SCALE GENOMIC DNA]</scope>
    <source>
        <strain evidence="2">HO1-1</strain>
    </source>
</reference>
<dbReference type="OrthoDB" id="43864at2157"/>
<evidence type="ECO:0008006" key="3">
    <source>
        <dbReference type="Google" id="ProtNLM"/>
    </source>
</evidence>
<reference evidence="1 2" key="1">
    <citation type="submission" date="2018-05" db="EMBL/GenBank/DDBJ databases">
        <title>Complete Genome Sequences of Extremely Thermoacidophilic, Metal-Mobilizing Type-Strain Members of the Archaeal Family Sulfolobaceae: Acidianus brierleyi DSM-1651T, Acidianus sulfidivorans DSM-18786T, Metallosphaera hakonensis DSM-7519T, and Metallosphaera prunae DSM-10039T.</title>
        <authorList>
            <person name="Counts J.A."/>
            <person name="Kelly R.M."/>
        </authorList>
    </citation>
    <scope>NUCLEOTIDE SEQUENCE [LARGE SCALE GENOMIC DNA]</scope>
    <source>
        <strain evidence="1 2">HO1-1</strain>
    </source>
</reference>
<reference evidence="2" key="3">
    <citation type="submission" date="2020-03" db="EMBL/GenBank/DDBJ databases">
        <title>Sequencing and Assembly of Multiple Reported Metal-Biooxidizing Members of the Extremely Thermoacidophilic Archaeal Family Sulfolobaceae.</title>
        <authorList>
            <person name="Counts J.A."/>
            <person name="Kelly R.M."/>
        </authorList>
    </citation>
    <scope>NUCLEOTIDE SEQUENCE [LARGE SCALE GENOMIC DNA]</scope>
    <source>
        <strain evidence="2">HO1-1</strain>
    </source>
</reference>
<keyword evidence="2" id="KW-1185">Reference proteome</keyword>
<proteinExistence type="predicted"/>
<dbReference type="PANTHER" id="PTHR33295">
    <property type="entry name" value="ATPASE"/>
    <property type="match status" value="1"/>
</dbReference>